<dbReference type="eggNOG" id="ENOG50336EJ">
    <property type="taxonomic scope" value="Bacteria"/>
</dbReference>
<protein>
    <submittedName>
        <fullName evidence="2">Uncharacterized protein</fullName>
    </submittedName>
</protein>
<evidence type="ECO:0000313" key="3">
    <source>
        <dbReference type="Proteomes" id="UP000009049"/>
    </source>
</evidence>
<accession>A4CJE4</accession>
<dbReference type="EMBL" id="CP001712">
    <property type="protein sequence ID" value="EAR17052.1"/>
    <property type="molecule type" value="Genomic_DNA"/>
</dbReference>
<keyword evidence="1" id="KW-0812">Transmembrane</keyword>
<dbReference type="HOGENOM" id="CLU_1189308_0_0_10"/>
<keyword evidence="3" id="KW-1185">Reference proteome</keyword>
<evidence type="ECO:0000256" key="1">
    <source>
        <dbReference type="SAM" id="Phobius"/>
    </source>
</evidence>
<feature type="transmembrane region" description="Helical" evidence="1">
    <location>
        <begin position="141"/>
        <end position="165"/>
    </location>
</feature>
<keyword evidence="1" id="KW-1133">Transmembrane helix</keyword>
<feature type="transmembrane region" description="Helical" evidence="1">
    <location>
        <begin position="7"/>
        <end position="27"/>
    </location>
</feature>
<dbReference type="STRING" id="313596.RB2501_09120"/>
<feature type="transmembrane region" description="Helical" evidence="1">
    <location>
        <begin position="108"/>
        <end position="129"/>
    </location>
</feature>
<organism evidence="2 3">
    <name type="scientific">Robiginitalea biformata (strain ATCC BAA-864 / DSM 15991 / KCTC 12146 / HTCC2501)</name>
    <dbReference type="NCBI Taxonomy" id="313596"/>
    <lineage>
        <taxon>Bacteria</taxon>
        <taxon>Pseudomonadati</taxon>
        <taxon>Bacteroidota</taxon>
        <taxon>Flavobacteriia</taxon>
        <taxon>Flavobacteriales</taxon>
        <taxon>Flavobacteriaceae</taxon>
        <taxon>Robiginitalea</taxon>
    </lineage>
</organism>
<dbReference type="OrthoDB" id="1418192at2"/>
<keyword evidence="1" id="KW-0472">Membrane</keyword>
<evidence type="ECO:0000313" key="2">
    <source>
        <dbReference type="EMBL" id="EAR17052.1"/>
    </source>
</evidence>
<dbReference type="AlphaFoldDB" id="A4CJE4"/>
<dbReference type="Proteomes" id="UP000009049">
    <property type="component" value="Chromosome"/>
</dbReference>
<sequence length="239" mass="27918">MEKYKRLYVWMIGLFAIVQISIFYYYWPRFTEQTWEIHFHYWLVTAWYLMLIAQPYLISVNNIARHRTLGVIGFVLAGGVIFTGLSLLDVPLKLAEAYDPSRPGPPISFYYGTLIIEGISMIAFGYAIVKSILHRKEIHEHSWWLIAGAFYMMPPALGRGMIIFWRRILSPENFKPVIVLASTEVIYLGLFLWFTARFGKFRHAATAIGLLLIVFRMLRFPMGASEAIQEFLHGWIKWR</sequence>
<feature type="transmembrane region" description="Helical" evidence="1">
    <location>
        <begin position="39"/>
        <end position="57"/>
    </location>
</feature>
<feature type="transmembrane region" description="Helical" evidence="1">
    <location>
        <begin position="69"/>
        <end position="88"/>
    </location>
</feature>
<dbReference type="KEGG" id="rbi:RB2501_09120"/>
<feature type="transmembrane region" description="Helical" evidence="1">
    <location>
        <begin position="177"/>
        <end position="194"/>
    </location>
</feature>
<dbReference type="RefSeq" id="WP_015753808.1">
    <property type="nucleotide sequence ID" value="NC_013222.1"/>
</dbReference>
<reference evidence="2 3" key="1">
    <citation type="journal article" date="2009" name="J. Bacteriol.">
        <title>Complete genome sequence of Robiginitalea biformata HTCC2501.</title>
        <authorList>
            <person name="Oh H.M."/>
            <person name="Giovannoni S.J."/>
            <person name="Lee K."/>
            <person name="Ferriera S."/>
            <person name="Johnson J."/>
            <person name="Cho J.C."/>
        </authorList>
    </citation>
    <scope>NUCLEOTIDE SEQUENCE [LARGE SCALE GENOMIC DNA]</scope>
    <source>
        <strain evidence="3">ATCC BAA-864 / HTCC2501 / KCTC 12146</strain>
    </source>
</reference>
<proteinExistence type="predicted"/>
<gene>
    <name evidence="2" type="ordered locus">RB2501_09120</name>
</gene>
<name>A4CJE4_ROBBH</name>